<dbReference type="GO" id="GO:0006426">
    <property type="term" value="P:glycyl-tRNA aminoacylation"/>
    <property type="evidence" value="ECO:0007669"/>
    <property type="project" value="InterPro"/>
</dbReference>
<dbReference type="CDD" id="cd00858">
    <property type="entry name" value="GlyRS_anticodon"/>
    <property type="match status" value="1"/>
</dbReference>
<keyword evidence="4" id="KW-0436">Ligase</keyword>
<evidence type="ECO:0000256" key="4">
    <source>
        <dbReference type="ARBA" id="ARBA00022598"/>
    </source>
</evidence>
<dbReference type="InterPro" id="IPR036621">
    <property type="entry name" value="Anticodon-bd_dom_sf"/>
</dbReference>
<dbReference type="GO" id="GO:0004081">
    <property type="term" value="F:bis(5'-nucleosyl)-tetraphosphatase (asymmetrical) activity"/>
    <property type="evidence" value="ECO:0007669"/>
    <property type="project" value="UniProtKB-ARBA"/>
</dbReference>
<dbReference type="Proteomes" id="UP000053370">
    <property type="component" value="Unassembled WGS sequence"/>
</dbReference>
<evidence type="ECO:0000256" key="8">
    <source>
        <dbReference type="ARBA" id="ARBA00023146"/>
    </source>
</evidence>
<dbReference type="InterPro" id="IPR002315">
    <property type="entry name" value="tRNA-synt_gly"/>
</dbReference>
<keyword evidence="3" id="KW-0963">Cytoplasm</keyword>
<dbReference type="EC" id="6.1.1.14" evidence="2"/>
<dbReference type="RefSeq" id="WP_062278241.1">
    <property type="nucleotide sequence ID" value="NZ_DF968180.1"/>
</dbReference>
<dbReference type="Gene3D" id="3.40.50.800">
    <property type="entry name" value="Anticodon-binding domain"/>
    <property type="match status" value="1"/>
</dbReference>
<dbReference type="GO" id="GO:1990742">
    <property type="term" value="C:microvesicle"/>
    <property type="evidence" value="ECO:0007669"/>
    <property type="project" value="UniProtKB-ARBA"/>
</dbReference>
<dbReference type="Gene3D" id="3.30.930.10">
    <property type="entry name" value="Bira Bifunctional Protein, Domain 2"/>
    <property type="match status" value="1"/>
</dbReference>
<dbReference type="PANTHER" id="PTHR10745:SF8">
    <property type="entry name" value="DNA POLYMERASE SUBUNIT GAMMA-2, MITOCHONDRIAL"/>
    <property type="match status" value="1"/>
</dbReference>
<name>A0A0K8PAE3_9CHLR</name>
<evidence type="ECO:0000256" key="3">
    <source>
        <dbReference type="ARBA" id="ARBA00022490"/>
    </source>
</evidence>
<organism evidence="10">
    <name type="scientific">Flexilinea flocculi</name>
    <dbReference type="NCBI Taxonomy" id="1678840"/>
    <lineage>
        <taxon>Bacteria</taxon>
        <taxon>Bacillati</taxon>
        <taxon>Chloroflexota</taxon>
        <taxon>Anaerolineae</taxon>
        <taxon>Anaerolineales</taxon>
        <taxon>Anaerolineaceae</taxon>
        <taxon>Flexilinea</taxon>
    </lineage>
</organism>
<evidence type="ECO:0000256" key="5">
    <source>
        <dbReference type="ARBA" id="ARBA00022741"/>
    </source>
</evidence>
<dbReference type="EMBL" id="DF968180">
    <property type="protein sequence ID" value="GAP39632.1"/>
    <property type="molecule type" value="Genomic_DNA"/>
</dbReference>
<dbReference type="SUPFAM" id="SSF55681">
    <property type="entry name" value="Class II aaRS and biotin synthetases"/>
    <property type="match status" value="1"/>
</dbReference>
<dbReference type="PROSITE" id="PS50862">
    <property type="entry name" value="AA_TRNA_LIGASE_II"/>
    <property type="match status" value="1"/>
</dbReference>
<evidence type="ECO:0000256" key="6">
    <source>
        <dbReference type="ARBA" id="ARBA00022840"/>
    </source>
</evidence>
<dbReference type="SUPFAM" id="SSF52954">
    <property type="entry name" value="Class II aaRS ABD-related"/>
    <property type="match status" value="1"/>
</dbReference>
<dbReference type="GO" id="GO:0004820">
    <property type="term" value="F:glycine-tRNA ligase activity"/>
    <property type="evidence" value="ECO:0007669"/>
    <property type="project" value="UniProtKB-EC"/>
</dbReference>
<protein>
    <recommendedName>
        <fullName evidence="2">glycine--tRNA ligase</fullName>
        <ecNumber evidence="2">6.1.1.14</ecNumber>
    </recommendedName>
</protein>
<keyword evidence="11" id="KW-1185">Reference proteome</keyword>
<keyword evidence="6" id="KW-0067">ATP-binding</keyword>
<dbReference type="PRINTS" id="PR01043">
    <property type="entry name" value="TRNASYNTHGLY"/>
</dbReference>
<reference evidence="10" key="1">
    <citation type="journal article" date="2015" name="Genome Announc.">
        <title>Draft Genome Sequence of Anaerolineae Strain TC1, a Novel Isolate from a Methanogenic Wastewater Treatment System.</title>
        <authorList>
            <person name="Matsuura N."/>
            <person name="Tourlousse D.M."/>
            <person name="Sun L."/>
            <person name="Toyonaga M."/>
            <person name="Kuroda K."/>
            <person name="Ohashi A."/>
            <person name="Cruz R."/>
            <person name="Yamaguchi T."/>
            <person name="Sekiguchi Y."/>
        </authorList>
    </citation>
    <scope>NUCLEOTIDE SEQUENCE [LARGE SCALE GENOMIC DNA]</scope>
    <source>
        <strain evidence="10">TC1</strain>
    </source>
</reference>
<dbReference type="InterPro" id="IPR033731">
    <property type="entry name" value="GlyRS-like_core"/>
</dbReference>
<comment type="similarity">
    <text evidence="1">Belongs to the class-II aminoacyl-tRNA synthetase family.</text>
</comment>
<evidence type="ECO:0000256" key="1">
    <source>
        <dbReference type="ARBA" id="ARBA00008226"/>
    </source>
</evidence>
<keyword evidence="5" id="KW-0547">Nucleotide-binding</keyword>
<dbReference type="CDD" id="cd00774">
    <property type="entry name" value="GlyRS-like_core"/>
    <property type="match status" value="1"/>
</dbReference>
<dbReference type="FunFam" id="3.40.50.800:FF:000002">
    <property type="entry name" value="Glycine--tRNA ligase"/>
    <property type="match status" value="1"/>
</dbReference>
<dbReference type="STRING" id="1678840.ATC1_12166"/>
<sequence>MSQDSLLSLEKIVALSKRRGFIYPTSDIYGGLASSYDYGPLGAELLRNIRNLWWREMITCREDMIGIDSQILLHPETWVASGHVNAFNDPLVEDKVTHKRYRADHLIEAWLEKNPQDEKIVVEGLDLPGIAAFIEKYHVKTPDGNDVFPPKAFNIMFQSSIGVVEGEKMPVYLRGETAQGIFTNFANILNSTRMQLPFGVGQIGKSFRNEITTGQFVFRTLEFEQAEIEYFFDPEKTDWQPLFKSWQDQMWNFIHGTLGIREEKLRWRRHSDQERSFYSKDTYDLEYEYPFGFKELWGIAYRTDYDLKQHIDHSGKDLRFRDPQDPNRSIIPHVIEPAVGVNRILLMAMCDAYWEDSENNRVVMKFKPNVAPYKAAVFPLVKNKPEIVGKAREVFHMLGKKMGTCWDDRGNIGKRYFYQDEIGTPFCITIDYQTLEDDTVTIRDRDTMVQERIHIADLNAKISAALEA</sequence>
<keyword evidence="7" id="KW-0648">Protein biosynthesis</keyword>
<dbReference type="InterPro" id="IPR045864">
    <property type="entry name" value="aa-tRNA-synth_II/BPL/LPL"/>
</dbReference>
<dbReference type="Gene3D" id="3.30.40.230">
    <property type="match status" value="1"/>
</dbReference>
<dbReference type="GO" id="GO:0015966">
    <property type="term" value="P:diadenosine tetraphosphate biosynthetic process"/>
    <property type="evidence" value="ECO:0007669"/>
    <property type="project" value="UniProtKB-ARBA"/>
</dbReference>
<dbReference type="NCBIfam" id="NF003211">
    <property type="entry name" value="PRK04173.1"/>
    <property type="match status" value="1"/>
</dbReference>
<gene>
    <name evidence="10" type="ORF">ATC1_12166</name>
</gene>
<evidence type="ECO:0000256" key="2">
    <source>
        <dbReference type="ARBA" id="ARBA00012829"/>
    </source>
</evidence>
<dbReference type="OrthoDB" id="9760853at2"/>
<evidence type="ECO:0000313" key="11">
    <source>
        <dbReference type="Proteomes" id="UP000053370"/>
    </source>
</evidence>
<dbReference type="PANTHER" id="PTHR10745">
    <property type="entry name" value="GLYCYL-TRNA SYNTHETASE/DNA POLYMERASE SUBUNIT GAMMA-2"/>
    <property type="match status" value="1"/>
</dbReference>
<feature type="domain" description="Aminoacyl-transfer RNA synthetases class-II family profile" evidence="9">
    <location>
        <begin position="125"/>
        <end position="368"/>
    </location>
</feature>
<dbReference type="InterPro" id="IPR004154">
    <property type="entry name" value="Anticodon-bd"/>
</dbReference>
<keyword evidence="8 10" id="KW-0030">Aminoacyl-tRNA synthetase</keyword>
<dbReference type="InterPro" id="IPR006195">
    <property type="entry name" value="aa-tRNA-synth_II"/>
</dbReference>
<dbReference type="GO" id="GO:0070062">
    <property type="term" value="C:extracellular exosome"/>
    <property type="evidence" value="ECO:0007669"/>
    <property type="project" value="UniProtKB-ARBA"/>
</dbReference>
<evidence type="ECO:0000313" key="10">
    <source>
        <dbReference type="EMBL" id="GAP39632.1"/>
    </source>
</evidence>
<dbReference type="GO" id="GO:0005524">
    <property type="term" value="F:ATP binding"/>
    <property type="evidence" value="ECO:0007669"/>
    <property type="project" value="UniProtKB-KW"/>
</dbReference>
<dbReference type="InterPro" id="IPR027031">
    <property type="entry name" value="Gly-tRNA_synthase/POLG2"/>
</dbReference>
<dbReference type="AlphaFoldDB" id="A0A0K8PAE3"/>
<accession>A0A0K8PAE3</accession>
<proteinExistence type="inferred from homology"/>
<dbReference type="Pfam" id="PF03129">
    <property type="entry name" value="HGTP_anticodon"/>
    <property type="match status" value="1"/>
</dbReference>
<dbReference type="NCBIfam" id="TIGR00389">
    <property type="entry name" value="glyS_dimeric"/>
    <property type="match status" value="1"/>
</dbReference>
<evidence type="ECO:0000256" key="7">
    <source>
        <dbReference type="ARBA" id="ARBA00022917"/>
    </source>
</evidence>
<dbReference type="PATRIC" id="fig|1678840.3.peg.698"/>
<evidence type="ECO:0000259" key="9">
    <source>
        <dbReference type="PROSITE" id="PS50862"/>
    </source>
</evidence>
<dbReference type="GO" id="GO:0005829">
    <property type="term" value="C:cytosol"/>
    <property type="evidence" value="ECO:0007669"/>
    <property type="project" value="UniProtKB-ARBA"/>
</dbReference>